<reference evidence="1" key="1">
    <citation type="journal article" date="2014" name="Int. J. Syst. Evol. Microbiol.">
        <title>Complete genome sequence of Corynebacterium casei LMG S-19264T (=DSM 44701T), isolated from a smear-ripened cheese.</title>
        <authorList>
            <consortium name="US DOE Joint Genome Institute (JGI-PGF)"/>
            <person name="Walter F."/>
            <person name="Albersmeier A."/>
            <person name="Kalinowski J."/>
            <person name="Ruckert C."/>
        </authorList>
    </citation>
    <scope>NUCLEOTIDE SEQUENCE</scope>
    <source>
        <strain evidence="1">KCTC 23310</strain>
    </source>
</reference>
<protein>
    <recommendedName>
        <fullName evidence="3">Gamma-glutamyl kinase</fullName>
    </recommendedName>
</protein>
<dbReference type="Gene3D" id="3.40.50.300">
    <property type="entry name" value="P-loop containing nucleotide triphosphate hydrolases"/>
    <property type="match status" value="1"/>
</dbReference>
<dbReference type="Proteomes" id="UP000638981">
    <property type="component" value="Unassembled WGS sequence"/>
</dbReference>
<dbReference type="EMBL" id="BMYJ01000001">
    <property type="protein sequence ID" value="GHC45193.1"/>
    <property type="molecule type" value="Genomic_DNA"/>
</dbReference>
<comment type="caution">
    <text evidence="1">The sequence shown here is derived from an EMBL/GenBank/DDBJ whole genome shotgun (WGS) entry which is preliminary data.</text>
</comment>
<evidence type="ECO:0008006" key="3">
    <source>
        <dbReference type="Google" id="ProtNLM"/>
    </source>
</evidence>
<organism evidence="1 2">
    <name type="scientific">Neogemmobacter tilapiae</name>
    <dbReference type="NCBI Taxonomy" id="875041"/>
    <lineage>
        <taxon>Bacteria</taxon>
        <taxon>Pseudomonadati</taxon>
        <taxon>Pseudomonadota</taxon>
        <taxon>Alphaproteobacteria</taxon>
        <taxon>Rhodobacterales</taxon>
        <taxon>Paracoccaceae</taxon>
        <taxon>Neogemmobacter</taxon>
    </lineage>
</organism>
<accession>A0A918TER4</accession>
<dbReference type="RefSeq" id="WP_189409745.1">
    <property type="nucleotide sequence ID" value="NZ_BMYJ01000001.1"/>
</dbReference>
<dbReference type="InterPro" id="IPR027417">
    <property type="entry name" value="P-loop_NTPase"/>
</dbReference>
<dbReference type="SUPFAM" id="SSF52540">
    <property type="entry name" value="P-loop containing nucleoside triphosphate hydrolases"/>
    <property type="match status" value="1"/>
</dbReference>
<evidence type="ECO:0000313" key="1">
    <source>
        <dbReference type="EMBL" id="GHC45193.1"/>
    </source>
</evidence>
<dbReference type="AlphaFoldDB" id="A0A918TER4"/>
<name>A0A918TER4_9RHOB</name>
<proteinExistence type="predicted"/>
<keyword evidence="2" id="KW-1185">Reference proteome</keyword>
<evidence type="ECO:0000313" key="2">
    <source>
        <dbReference type="Proteomes" id="UP000638981"/>
    </source>
</evidence>
<sequence length="203" mass="23130">MLVFWQQKLVFLATPKTGTTAIENALESLSPMAIQRPPALKHTSVTRYNRFVGPWLQAASGEPFETVALMREPRDWLASWYRYRRRADIEHATRQTQGLSFDDFVQAWCSDSPPPFADVGMQSKFLTARSGPVLDRLFRYEDIDRFVDFLEDRLHCEITLPRLNVSPAAETALSAATETMLRDRAVQDYALYARLGPDGKMLG</sequence>
<gene>
    <name evidence="1" type="ORF">GCM10007315_03190</name>
</gene>
<reference evidence="1" key="2">
    <citation type="submission" date="2020-09" db="EMBL/GenBank/DDBJ databases">
        <authorList>
            <person name="Sun Q."/>
            <person name="Kim S."/>
        </authorList>
    </citation>
    <scope>NUCLEOTIDE SEQUENCE</scope>
    <source>
        <strain evidence="1">KCTC 23310</strain>
    </source>
</reference>